<dbReference type="InterPro" id="IPR027417">
    <property type="entry name" value="P-loop_NTPase"/>
</dbReference>
<organism evidence="1 2">
    <name type="scientific">Glycocaulis alkaliphilus</name>
    <dbReference type="NCBI Taxonomy" id="1434191"/>
    <lineage>
        <taxon>Bacteria</taxon>
        <taxon>Pseudomonadati</taxon>
        <taxon>Pseudomonadota</taxon>
        <taxon>Alphaproteobacteria</taxon>
        <taxon>Maricaulales</taxon>
        <taxon>Maricaulaceae</taxon>
        <taxon>Glycocaulis</taxon>
    </lineage>
</organism>
<proteinExistence type="predicted"/>
<reference evidence="1 2" key="1">
    <citation type="submission" date="2016-12" db="EMBL/GenBank/DDBJ databases">
        <title>The genome of dimorphic prosthecate Glycocaulis alkaliphilus 6b-8t, isolated from crude oil dictates its adaptability in petroleum environments.</title>
        <authorList>
            <person name="Wu X.-L."/>
            <person name="Geng S."/>
        </authorList>
    </citation>
    <scope>NUCLEOTIDE SEQUENCE [LARGE SCALE GENOMIC DNA]</scope>
    <source>
        <strain evidence="1 2">6B-8</strain>
    </source>
</reference>
<evidence type="ECO:0000313" key="2">
    <source>
        <dbReference type="Proteomes" id="UP000286954"/>
    </source>
</evidence>
<gene>
    <name evidence="1" type="ORF">X907_2730</name>
</gene>
<dbReference type="Gene3D" id="3.40.50.300">
    <property type="entry name" value="P-loop containing nucleotide triphosphate hydrolases"/>
    <property type="match status" value="1"/>
</dbReference>
<protein>
    <submittedName>
        <fullName evidence="1">Uncharacterized protein</fullName>
    </submittedName>
</protein>
<keyword evidence="2" id="KW-1185">Reference proteome</keyword>
<dbReference type="KEGG" id="gak:X907_2730"/>
<dbReference type="EMBL" id="CP018911">
    <property type="protein sequence ID" value="AZU05240.1"/>
    <property type="molecule type" value="Genomic_DNA"/>
</dbReference>
<accession>A0A3T0ED79</accession>
<dbReference type="OrthoDB" id="5147122at2"/>
<sequence length="297" mass="34433">MGTVYIHIGLPKTATTFLQGKIFPEIENITFFDRDRLHEFFSARGGEGFRSNFLKSPIVWNQAAGTTLRKLASKAIHDNVLISEENISANARFFDFKARRQQDPVVLAHHLARMRAALLREQRFDRVKVLVTIRRQDTWIASRYAQSGLKMEKPSQENFERLAKALINTKAEFHRSAMVINYRYMDDCLREALGKNDVCFLPMESIQSDSALFYRRLVEFFDGNDSFMAAAEREKAIHASNAEGENRWKVRQEDGQENSVRIEMPEQLAAKIMRKFAKSNEVISKRYDLGLDRYGYF</sequence>
<dbReference type="RefSeq" id="WP_127568856.1">
    <property type="nucleotide sequence ID" value="NZ_BMFB01000004.1"/>
</dbReference>
<dbReference type="AlphaFoldDB" id="A0A3T0ED79"/>
<name>A0A3T0ED79_9PROT</name>
<dbReference type="Proteomes" id="UP000286954">
    <property type="component" value="Chromosome"/>
</dbReference>
<dbReference type="SUPFAM" id="SSF52540">
    <property type="entry name" value="P-loop containing nucleoside triphosphate hydrolases"/>
    <property type="match status" value="1"/>
</dbReference>
<evidence type="ECO:0000313" key="1">
    <source>
        <dbReference type="EMBL" id="AZU05240.1"/>
    </source>
</evidence>